<dbReference type="GO" id="GO:0042138">
    <property type="term" value="P:meiotic DNA double-strand break formation"/>
    <property type="evidence" value="ECO:0007669"/>
    <property type="project" value="TreeGrafter"/>
</dbReference>
<dbReference type="CDD" id="cd00840">
    <property type="entry name" value="MPP_Mre11_N"/>
    <property type="match status" value="1"/>
</dbReference>
<keyword evidence="5" id="KW-0808">Transferase</keyword>
<dbReference type="InterPro" id="IPR027995">
    <property type="entry name" value="Galactosyl_T_N"/>
</dbReference>
<dbReference type="InterPro" id="IPR003859">
    <property type="entry name" value="Galactosyl_T"/>
</dbReference>
<dbReference type="InterPro" id="IPR029052">
    <property type="entry name" value="Metallo-depent_PP-like"/>
</dbReference>
<evidence type="ECO:0000256" key="6">
    <source>
        <dbReference type="ARBA" id="ARBA00022692"/>
    </source>
</evidence>
<dbReference type="SMART" id="SM01347">
    <property type="entry name" value="Mre11_DNA_bind"/>
    <property type="match status" value="1"/>
</dbReference>
<dbReference type="PANTHER" id="PTHR10139">
    <property type="entry name" value="DOUBLE-STRAND BREAK REPAIR PROTEIN MRE11"/>
    <property type="match status" value="1"/>
</dbReference>
<dbReference type="GO" id="GO:0016757">
    <property type="term" value="F:glycosyltransferase activity"/>
    <property type="evidence" value="ECO:0007669"/>
    <property type="project" value="UniProtKB-KW"/>
</dbReference>
<dbReference type="PRINTS" id="PR02050">
    <property type="entry name" value="B14GALTRFASE"/>
</dbReference>
<comment type="subcellular location">
    <subcellularLocation>
        <location evidence="1">Membrane</location>
        <topology evidence="1">Single-pass type II membrane protein</topology>
    </subcellularLocation>
</comment>
<keyword evidence="9" id="KW-1133">Transmembrane helix</keyword>
<feature type="chain" id="PRO_5037203533" evidence="13">
    <location>
        <begin position="17"/>
        <end position="972"/>
    </location>
</feature>
<protein>
    <submittedName>
        <fullName evidence="15">Double-strand break repair protein mre11a</fullName>
    </submittedName>
</protein>
<dbReference type="Proteomes" id="UP000790347">
    <property type="component" value="Unassembled WGS sequence"/>
</dbReference>
<gene>
    <name evidence="15" type="primary">MRE11A</name>
    <name evidence="15" type="ORF">DERF_009347</name>
</gene>
<dbReference type="GO" id="GO:0000014">
    <property type="term" value="F:single-stranded DNA endodeoxyribonuclease activity"/>
    <property type="evidence" value="ECO:0007669"/>
    <property type="project" value="TreeGrafter"/>
</dbReference>
<evidence type="ECO:0000256" key="13">
    <source>
        <dbReference type="SAM" id="SignalP"/>
    </source>
</evidence>
<evidence type="ECO:0000256" key="3">
    <source>
        <dbReference type="ARBA" id="ARBA00005735"/>
    </source>
</evidence>
<dbReference type="GO" id="GO:0016020">
    <property type="term" value="C:membrane"/>
    <property type="evidence" value="ECO:0007669"/>
    <property type="project" value="UniProtKB-SubCell"/>
</dbReference>
<reference evidence="15" key="2">
    <citation type="journal article" date="2022" name="Res Sq">
        <title>Comparative Genomics Reveals Insights into the Divergent Evolution of Astigmatic Mites and Household Pest Adaptations.</title>
        <authorList>
            <person name="Xiong Q."/>
            <person name="Wan A.T.-Y."/>
            <person name="Liu X.-Y."/>
            <person name="Fung C.S.-H."/>
            <person name="Xiao X."/>
            <person name="Malainual N."/>
            <person name="Hou J."/>
            <person name="Wang L."/>
            <person name="Wang M."/>
            <person name="Yang K."/>
            <person name="Cui Y."/>
            <person name="Leung E."/>
            <person name="Nong W."/>
            <person name="Shin S.-K."/>
            <person name="Au S."/>
            <person name="Jeong K.Y."/>
            <person name="Chew F.T."/>
            <person name="Hui J."/>
            <person name="Leung T.F."/>
            <person name="Tungtrongchitr A."/>
            <person name="Zhong N."/>
            <person name="Liu Z."/>
            <person name="Tsui S."/>
        </authorList>
    </citation>
    <scope>NUCLEOTIDE SEQUENCE</scope>
    <source>
        <strain evidence="15">Derf</strain>
        <tissue evidence="15">Whole organism</tissue>
    </source>
</reference>
<feature type="domain" description="Mre11 DNA-binding" evidence="14">
    <location>
        <begin position="571"/>
        <end position="752"/>
    </location>
</feature>
<dbReference type="GO" id="GO:0031573">
    <property type="term" value="P:mitotic intra-S DNA damage checkpoint signaling"/>
    <property type="evidence" value="ECO:0007669"/>
    <property type="project" value="TreeGrafter"/>
</dbReference>
<evidence type="ECO:0000256" key="7">
    <source>
        <dbReference type="ARBA" id="ARBA00022801"/>
    </source>
</evidence>
<dbReference type="SUPFAM" id="SSF56300">
    <property type="entry name" value="Metallo-dependent phosphatases"/>
    <property type="match status" value="1"/>
</dbReference>
<comment type="pathway">
    <text evidence="2">Protein modification; protein glycosylation.</text>
</comment>
<keyword evidence="13" id="KW-0732">Signal</keyword>
<dbReference type="InterPro" id="IPR041796">
    <property type="entry name" value="Mre11_N"/>
</dbReference>
<evidence type="ECO:0000256" key="9">
    <source>
        <dbReference type="ARBA" id="ARBA00022989"/>
    </source>
</evidence>
<dbReference type="SUPFAM" id="SSF53448">
    <property type="entry name" value="Nucleotide-diphospho-sugar transferases"/>
    <property type="match status" value="1"/>
</dbReference>
<feature type="signal peptide" evidence="13">
    <location>
        <begin position="1"/>
        <end position="16"/>
    </location>
</feature>
<evidence type="ECO:0000313" key="16">
    <source>
        <dbReference type="Proteomes" id="UP000790347"/>
    </source>
</evidence>
<dbReference type="Pfam" id="PF04152">
    <property type="entry name" value="Mre11_DNA_bind"/>
    <property type="match status" value="1"/>
</dbReference>
<dbReference type="GO" id="GO:0007095">
    <property type="term" value="P:mitotic G2 DNA damage checkpoint signaling"/>
    <property type="evidence" value="ECO:0007669"/>
    <property type="project" value="TreeGrafter"/>
</dbReference>
<dbReference type="GO" id="GO:0000723">
    <property type="term" value="P:telomere maintenance"/>
    <property type="evidence" value="ECO:0007669"/>
    <property type="project" value="TreeGrafter"/>
</dbReference>
<feature type="region of interest" description="Disordered" evidence="12">
    <location>
        <begin position="915"/>
        <end position="972"/>
    </location>
</feature>
<dbReference type="EMBL" id="ASGP02000004">
    <property type="protein sequence ID" value="KAH9510847.1"/>
    <property type="molecule type" value="Genomic_DNA"/>
</dbReference>
<evidence type="ECO:0000256" key="4">
    <source>
        <dbReference type="ARBA" id="ARBA00022676"/>
    </source>
</evidence>
<dbReference type="Gene3D" id="3.60.21.10">
    <property type="match status" value="1"/>
</dbReference>
<dbReference type="Pfam" id="PF02709">
    <property type="entry name" value="Glyco_transf_7C"/>
    <property type="match status" value="1"/>
</dbReference>
<dbReference type="Pfam" id="PF13733">
    <property type="entry name" value="Glyco_transf_7N"/>
    <property type="match status" value="1"/>
</dbReference>
<evidence type="ECO:0000256" key="1">
    <source>
        <dbReference type="ARBA" id="ARBA00004606"/>
    </source>
</evidence>
<dbReference type="PANTHER" id="PTHR10139:SF1">
    <property type="entry name" value="DOUBLE-STRAND BREAK REPAIR PROTEIN MRE11"/>
    <property type="match status" value="1"/>
</dbReference>
<dbReference type="Gene3D" id="3.90.550.10">
    <property type="entry name" value="Spore Coat Polysaccharide Biosynthesis Protein SpsA, Chain A"/>
    <property type="match status" value="1"/>
</dbReference>
<reference evidence="15" key="1">
    <citation type="submission" date="2013-05" db="EMBL/GenBank/DDBJ databases">
        <authorList>
            <person name="Yim A.K.Y."/>
            <person name="Chan T.F."/>
            <person name="Ji K.M."/>
            <person name="Liu X.Y."/>
            <person name="Zhou J.W."/>
            <person name="Li R.Q."/>
            <person name="Yang K.Y."/>
            <person name="Li J."/>
            <person name="Li M."/>
            <person name="Law P.T.W."/>
            <person name="Wu Y.L."/>
            <person name="Cai Z.L."/>
            <person name="Qin H."/>
            <person name="Bao Y."/>
            <person name="Leung R.K.K."/>
            <person name="Ng P.K.S."/>
            <person name="Zou J."/>
            <person name="Zhong X.J."/>
            <person name="Ran P.X."/>
            <person name="Zhong N.S."/>
            <person name="Liu Z.G."/>
            <person name="Tsui S.K.W."/>
        </authorList>
    </citation>
    <scope>NUCLEOTIDE SEQUENCE</scope>
    <source>
        <strain evidence="15">Derf</strain>
        <tissue evidence="15">Whole organism</tissue>
    </source>
</reference>
<dbReference type="AlphaFoldDB" id="A0A922L1E5"/>
<comment type="similarity">
    <text evidence="3">Belongs to the glycosyltransferase 7 family.</text>
</comment>
<dbReference type="GO" id="GO:0000724">
    <property type="term" value="P:double-strand break repair via homologous recombination"/>
    <property type="evidence" value="ECO:0007669"/>
    <property type="project" value="TreeGrafter"/>
</dbReference>
<evidence type="ECO:0000256" key="5">
    <source>
        <dbReference type="ARBA" id="ARBA00022679"/>
    </source>
</evidence>
<comment type="caution">
    <text evidence="15">The sequence shown here is derived from an EMBL/GenBank/DDBJ whole genome shotgun (WGS) entry which is preliminary data.</text>
</comment>
<sequence>MNWFVLIIWIEITTLACQLSFRMVELRKMIPFSNVLIPTNLSNTFSYCQTDSNLSDVNFEPLLELQAIKNDSLLTMIESGGRYKPRGCHALQNVAIVVPYRNRSDQLQIFVHNIHKFLTGQNQVQYQLFIVEQRDRKQFNRAKLLNVGFNEAIRFNSFDCFIFHDVELLPLDLRNLYLCSDQPRHMSSNIVRFAYFYEELFGGACAIETSIVYDVNGFSNQFFGWGGEDDEMRSRLVRKGYRIQRFPSEIARYIKLPHPKDNYNDPNPNRFRLIKESAQTSVNDGLINLDYILHCHLGHNEKHPIRGEDSFRTFEEVLQAAVNMDVDFILLAGDLFDVNKPSIQTMRRTMSLIRKYCFGGNGCQKFLVKNFKNANCIDPNLKVKYPIFTIHGNHDDPVGMNCSCCLDLFSASGLVNYFGKQDNVEELLIKPIIFEKGQTKIIVYGFGSMREERLHTLIQNERFNYLTPDFDCDSQEELKKYLKILLVHQNRVPRPLTKHLNPYDLTSLPDFVIWGHEHRPYKEPEYFEQNNFFILQPGSTVATSLCEAEYGDKYYYLMKCYYDDERQKPRFKIESFRCETVRPFVMSTIDVDSLLSKNDSFKSLHQQQQFLFSFCKDKVQTMLSEARCQSTMINDDGEAKPLIRLRIEYSDKDLLFDRRKLEFHVNKLVANNNDVVRFIRKRSNQMDSDSNSAGLDDGDDDVNGFVDIIRAADISKKYHLPTILIKHFDEANDRKRLTMLDEKFFIEKVDTLTKKNQTDSFKDFTENSKQAIRFVTDMALGDNENFKLDDLKEEIRSIKQKIFNDQEYRSRFQWITREPFVKRPFSLLQQKLSNLTVTGNQSSNIGNTGSKIDDDPFYEDDIDMFDVNDKQEKMSKTTSTSRGFGKRYRDRQNLREESSKLKSLTSFFDMKNFDDNDDPMQIVRSSKDDDKSSSKTFPKKKKAKLIKTVAIEDSDEDDDYPSRTTRKSRNRK</sequence>
<evidence type="ECO:0000256" key="12">
    <source>
        <dbReference type="SAM" id="MobiDB-lite"/>
    </source>
</evidence>
<organism evidence="15 16">
    <name type="scientific">Dermatophagoides farinae</name>
    <name type="common">American house dust mite</name>
    <dbReference type="NCBI Taxonomy" id="6954"/>
    <lineage>
        <taxon>Eukaryota</taxon>
        <taxon>Metazoa</taxon>
        <taxon>Ecdysozoa</taxon>
        <taxon>Arthropoda</taxon>
        <taxon>Chelicerata</taxon>
        <taxon>Arachnida</taxon>
        <taxon>Acari</taxon>
        <taxon>Acariformes</taxon>
        <taxon>Sarcoptiformes</taxon>
        <taxon>Astigmata</taxon>
        <taxon>Psoroptidia</taxon>
        <taxon>Analgoidea</taxon>
        <taxon>Pyroglyphidae</taxon>
        <taxon>Dermatophagoidinae</taxon>
        <taxon>Dermatophagoides</taxon>
    </lineage>
</organism>
<dbReference type="InterPro" id="IPR029044">
    <property type="entry name" value="Nucleotide-diphossugar_trans"/>
</dbReference>
<evidence type="ECO:0000256" key="8">
    <source>
        <dbReference type="ARBA" id="ARBA00022968"/>
    </source>
</evidence>
<evidence type="ECO:0000256" key="2">
    <source>
        <dbReference type="ARBA" id="ARBA00004922"/>
    </source>
</evidence>
<dbReference type="InterPro" id="IPR004843">
    <property type="entry name" value="Calcineurin-like_PHP"/>
</dbReference>
<name>A0A922L1E5_DERFA</name>
<dbReference type="InterPro" id="IPR038487">
    <property type="entry name" value="Mre11_capping_dom"/>
</dbReference>
<dbReference type="GO" id="GO:0097552">
    <property type="term" value="P:mitochondrial double-strand break repair via homologous recombination"/>
    <property type="evidence" value="ECO:0007669"/>
    <property type="project" value="TreeGrafter"/>
</dbReference>
<dbReference type="Gene3D" id="3.30.110.110">
    <property type="entry name" value="Mre11, capping domain"/>
    <property type="match status" value="1"/>
</dbReference>
<evidence type="ECO:0000256" key="11">
    <source>
        <dbReference type="ARBA" id="ARBA00023180"/>
    </source>
</evidence>
<feature type="region of interest" description="Disordered" evidence="12">
    <location>
        <begin position="870"/>
        <end position="895"/>
    </location>
</feature>
<evidence type="ECO:0000256" key="10">
    <source>
        <dbReference type="ARBA" id="ARBA00023136"/>
    </source>
</evidence>
<keyword evidence="4" id="KW-0328">Glycosyltransferase</keyword>
<dbReference type="GO" id="GO:0005975">
    <property type="term" value="P:carbohydrate metabolic process"/>
    <property type="evidence" value="ECO:0007669"/>
    <property type="project" value="InterPro"/>
</dbReference>
<keyword evidence="10" id="KW-0472">Membrane</keyword>
<dbReference type="InterPro" id="IPR027791">
    <property type="entry name" value="Galactosyl_T_C"/>
</dbReference>
<accession>A0A922L1E5</accession>
<dbReference type="Pfam" id="PF00149">
    <property type="entry name" value="Metallophos"/>
    <property type="match status" value="1"/>
</dbReference>
<evidence type="ECO:0000313" key="15">
    <source>
        <dbReference type="EMBL" id="KAH9510847.1"/>
    </source>
</evidence>
<keyword evidence="7" id="KW-0378">Hydrolase</keyword>
<dbReference type="GO" id="GO:0030145">
    <property type="term" value="F:manganese ion binding"/>
    <property type="evidence" value="ECO:0007669"/>
    <property type="project" value="InterPro"/>
</dbReference>
<keyword evidence="6" id="KW-0812">Transmembrane</keyword>
<keyword evidence="8" id="KW-0735">Signal-anchor</keyword>
<dbReference type="GO" id="GO:0006303">
    <property type="term" value="P:double-strand break repair via nonhomologous end joining"/>
    <property type="evidence" value="ECO:0007669"/>
    <property type="project" value="TreeGrafter"/>
</dbReference>
<dbReference type="GO" id="GO:0030870">
    <property type="term" value="C:Mre11 complex"/>
    <property type="evidence" value="ECO:0007669"/>
    <property type="project" value="TreeGrafter"/>
</dbReference>
<dbReference type="InterPro" id="IPR007281">
    <property type="entry name" value="Mre11_DNA-bd"/>
</dbReference>
<keyword evidence="11" id="KW-0325">Glycoprotein</keyword>
<evidence type="ECO:0000259" key="14">
    <source>
        <dbReference type="SMART" id="SM01347"/>
    </source>
</evidence>
<keyword evidence="16" id="KW-1185">Reference proteome</keyword>
<proteinExistence type="inferred from homology"/>
<dbReference type="GO" id="GO:0035861">
    <property type="term" value="C:site of double-strand break"/>
    <property type="evidence" value="ECO:0007669"/>
    <property type="project" value="TreeGrafter"/>
</dbReference>